<gene>
    <name evidence="1" type="ORF">MF646_16040</name>
</gene>
<reference evidence="1" key="1">
    <citation type="submission" date="2022-02" db="EMBL/GenBank/DDBJ databases">
        <title>Halalkalibacter sp. nov. isolated from Lonar Lake, India.</title>
        <authorList>
            <person name="Joshi A."/>
            <person name="Thite S."/>
            <person name="Lodha T."/>
        </authorList>
    </citation>
    <scope>NUCLEOTIDE SEQUENCE</scope>
    <source>
        <strain evidence="1">MEB205</strain>
    </source>
</reference>
<name>A0A9X2CV87_9BACI</name>
<dbReference type="Proteomes" id="UP001139150">
    <property type="component" value="Unassembled WGS sequence"/>
</dbReference>
<organism evidence="1 2">
    <name type="scientific">Halalkalibacter alkaliphilus</name>
    <dbReference type="NCBI Taxonomy" id="2917993"/>
    <lineage>
        <taxon>Bacteria</taxon>
        <taxon>Bacillati</taxon>
        <taxon>Bacillota</taxon>
        <taxon>Bacilli</taxon>
        <taxon>Bacillales</taxon>
        <taxon>Bacillaceae</taxon>
        <taxon>Halalkalibacter</taxon>
    </lineage>
</organism>
<proteinExistence type="predicted"/>
<accession>A0A9X2CV87</accession>
<sequence>MSKVKEVKFPVKYCPHCGKSLAHKSFSFLNEYWKVDETVYFFWCAECDWQGEVKELKRFVAQELED</sequence>
<comment type="caution">
    <text evidence="1">The sequence shown here is derived from an EMBL/GenBank/DDBJ whole genome shotgun (WGS) entry which is preliminary data.</text>
</comment>
<evidence type="ECO:0000313" key="2">
    <source>
        <dbReference type="Proteomes" id="UP001139150"/>
    </source>
</evidence>
<protein>
    <submittedName>
        <fullName evidence="1">Uncharacterized protein</fullName>
    </submittedName>
</protein>
<dbReference type="AlphaFoldDB" id="A0A9X2CV87"/>
<evidence type="ECO:0000313" key="1">
    <source>
        <dbReference type="EMBL" id="MCL7748637.1"/>
    </source>
</evidence>
<dbReference type="RefSeq" id="WP_034749080.1">
    <property type="nucleotide sequence ID" value="NZ_JAKRYL010000017.1"/>
</dbReference>
<dbReference type="EMBL" id="JAKRYL010000017">
    <property type="protein sequence ID" value="MCL7748637.1"/>
    <property type="molecule type" value="Genomic_DNA"/>
</dbReference>
<keyword evidence="2" id="KW-1185">Reference proteome</keyword>